<evidence type="ECO:0000256" key="3">
    <source>
        <dbReference type="ARBA" id="ARBA00022679"/>
    </source>
</evidence>
<dbReference type="OrthoDB" id="5871067at2759"/>
<dbReference type="EC" id="2.7.7.7" evidence="2"/>
<feature type="region of interest" description="Disordered" evidence="9">
    <location>
        <begin position="447"/>
        <end position="491"/>
    </location>
</feature>
<dbReference type="PANTHER" id="PTHR33568">
    <property type="entry name" value="DNA POLYMERASE"/>
    <property type="match status" value="1"/>
</dbReference>
<evidence type="ECO:0000256" key="5">
    <source>
        <dbReference type="ARBA" id="ARBA00022705"/>
    </source>
</evidence>
<dbReference type="AlphaFoldDB" id="E3NGE0"/>
<name>E3NGE0_CAERE</name>
<organism evidence="12">
    <name type="scientific">Caenorhabditis remanei</name>
    <name type="common">Caenorhabditis vulgaris</name>
    <dbReference type="NCBI Taxonomy" id="31234"/>
    <lineage>
        <taxon>Eukaryota</taxon>
        <taxon>Metazoa</taxon>
        <taxon>Ecdysozoa</taxon>
        <taxon>Nematoda</taxon>
        <taxon>Chromadorea</taxon>
        <taxon>Rhabditida</taxon>
        <taxon>Rhabditina</taxon>
        <taxon>Rhabditomorpha</taxon>
        <taxon>Rhabditoidea</taxon>
        <taxon>Rhabditidae</taxon>
        <taxon>Peloderinae</taxon>
        <taxon>Caenorhabditis</taxon>
    </lineage>
</organism>
<keyword evidence="3" id="KW-0808">Transferase</keyword>
<dbReference type="GO" id="GO:0003677">
    <property type="term" value="F:DNA binding"/>
    <property type="evidence" value="ECO:0007669"/>
    <property type="project" value="UniProtKB-KW"/>
</dbReference>
<evidence type="ECO:0000256" key="7">
    <source>
        <dbReference type="ARBA" id="ARBA00023125"/>
    </source>
</evidence>
<dbReference type="InterPro" id="IPR012337">
    <property type="entry name" value="RNaseH-like_sf"/>
</dbReference>
<dbReference type="InParanoid" id="E3NGE0"/>
<keyword evidence="5" id="KW-0235">DNA replication</keyword>
<dbReference type="Gene3D" id="3.30.420.10">
    <property type="entry name" value="Ribonuclease H-like superfamily/Ribonuclease H"/>
    <property type="match status" value="1"/>
</dbReference>
<evidence type="ECO:0000256" key="4">
    <source>
        <dbReference type="ARBA" id="ARBA00022695"/>
    </source>
</evidence>
<keyword evidence="4" id="KW-0548">Nucleotidyltransferase</keyword>
<evidence type="ECO:0000259" key="10">
    <source>
        <dbReference type="Pfam" id="PF03175"/>
    </source>
</evidence>
<dbReference type="InterPro" id="IPR004868">
    <property type="entry name" value="DNA-dir_DNA_pol_B_mt/vir"/>
</dbReference>
<dbReference type="SUPFAM" id="SSF53098">
    <property type="entry name" value="Ribonuclease H-like"/>
    <property type="match status" value="1"/>
</dbReference>
<feature type="domain" description="DNA-directed DNA polymerase family B mitochondria/virus" evidence="10">
    <location>
        <begin position="509"/>
        <end position="657"/>
    </location>
</feature>
<comment type="similarity">
    <text evidence="1">Belongs to the DNA polymerase type-B family.</text>
</comment>
<feature type="compositionally biased region" description="Acidic residues" evidence="9">
    <location>
        <begin position="447"/>
        <end position="456"/>
    </location>
</feature>
<reference evidence="11" key="1">
    <citation type="submission" date="2007-07" db="EMBL/GenBank/DDBJ databases">
        <title>PCAP assembly of the Caenorhabditis remanei genome.</title>
        <authorList>
            <consortium name="The Caenorhabditis remanei Sequencing Consortium"/>
            <person name="Wilson R.K."/>
        </authorList>
    </citation>
    <scope>NUCLEOTIDE SEQUENCE [LARGE SCALE GENOMIC DNA]</scope>
    <source>
        <strain evidence="11">PB4641</strain>
    </source>
</reference>
<feature type="compositionally biased region" description="Acidic residues" evidence="9">
    <location>
        <begin position="463"/>
        <end position="486"/>
    </location>
</feature>
<sequence>MSDSFDEFPLGATNLTHAEAMALCQNPGDCSFDEFPLGATNLTHAEAMALCQNPGDCSFDEFPLGATNLTHAEAMALCQNPGECSFDEFPQNATRLSRVDARALCTPQIASTDDFGPPSKRMKISGPSDIGTPLMTSTPIKNSGSTLRKSPNQYGAGRPRKESDNPFTYISPNHFPTQKELQFFAKSVRMSKETKLVRKNSAFYALDTMRIKFNALDGIKNPALLHKHVAKCIDIFIRKQIQAAKGDLETTPYWLQFCYKCSTWAGKHHSEKCKAKCWWCGFTECKPEPAIKIHCDDCNIDFPGQDCFDRHLKCVTGHALPNCKKFFFCSTCMKYDRTPEYQKRSHVCGATHFCTVCKAKKEKEHECNHPMPTETGKKKKREKQEKWTIIVYDAECIVVKSGEYSDDPCRGPKHMPNMIVAHMFCNECRGKTGCPNCKEPIIFSYKDDEEEEEDDDDHHFAGEEEEEEEDSEVGSDSECSMDEPEPEERSKTLTKFSKFLMTDPRANGAYVIAHNGGRYDHVMVMAEMDRLAGPEATPPSFIMNGKTFISAEFSYKKQRIHFRDSLQYLQMGLAKMPSAFGLTGEAKGYFPYLYNHPDNYDKILATLPPKEYYSPDFMGASKKEEFEEWYAENYNTPFDLYTEMERYCLSDVRILRLTLVAFIEVS</sequence>
<dbReference type="GO" id="GO:0003887">
    <property type="term" value="F:DNA-directed DNA polymerase activity"/>
    <property type="evidence" value="ECO:0007669"/>
    <property type="project" value="UniProtKB-KW"/>
</dbReference>
<dbReference type="GO" id="GO:0000166">
    <property type="term" value="F:nucleotide binding"/>
    <property type="evidence" value="ECO:0007669"/>
    <property type="project" value="InterPro"/>
</dbReference>
<evidence type="ECO:0000313" key="11">
    <source>
        <dbReference type="EMBL" id="EFO97041.1"/>
    </source>
</evidence>
<keyword evidence="7" id="KW-0238">DNA-binding</keyword>
<evidence type="ECO:0000256" key="6">
    <source>
        <dbReference type="ARBA" id="ARBA00022932"/>
    </source>
</evidence>
<accession>E3NGE0</accession>
<dbReference type="eggNOG" id="ENOG502QQ9V">
    <property type="taxonomic scope" value="Eukaryota"/>
</dbReference>
<protein>
    <recommendedName>
        <fullName evidence="2">DNA-directed DNA polymerase</fullName>
        <ecNumber evidence="2">2.7.7.7</ecNumber>
    </recommendedName>
</protein>
<dbReference type="EMBL" id="DS268653">
    <property type="protein sequence ID" value="EFO97041.1"/>
    <property type="molecule type" value="Genomic_DNA"/>
</dbReference>
<dbReference type="HOGENOM" id="CLU_001474_2_0_1"/>
<feature type="region of interest" description="Disordered" evidence="9">
    <location>
        <begin position="110"/>
        <end position="165"/>
    </location>
</feature>
<dbReference type="Pfam" id="PF03175">
    <property type="entry name" value="DNA_pol_B_2"/>
    <property type="match status" value="1"/>
</dbReference>
<dbReference type="STRING" id="31234.E3NGE0"/>
<evidence type="ECO:0000313" key="12">
    <source>
        <dbReference type="Proteomes" id="UP000008281"/>
    </source>
</evidence>
<dbReference type="PANTHER" id="PTHR33568:SF3">
    <property type="entry name" value="DNA-DIRECTED DNA POLYMERASE"/>
    <property type="match status" value="1"/>
</dbReference>
<dbReference type="InterPro" id="IPR036397">
    <property type="entry name" value="RNaseH_sf"/>
</dbReference>
<comment type="catalytic activity">
    <reaction evidence="8">
        <text>DNA(n) + a 2'-deoxyribonucleoside 5'-triphosphate = DNA(n+1) + diphosphate</text>
        <dbReference type="Rhea" id="RHEA:22508"/>
        <dbReference type="Rhea" id="RHEA-COMP:17339"/>
        <dbReference type="Rhea" id="RHEA-COMP:17340"/>
        <dbReference type="ChEBI" id="CHEBI:33019"/>
        <dbReference type="ChEBI" id="CHEBI:61560"/>
        <dbReference type="ChEBI" id="CHEBI:173112"/>
        <dbReference type="EC" id="2.7.7.7"/>
    </reaction>
</comment>
<gene>
    <name evidence="11" type="ORF">CRE_25900</name>
</gene>
<keyword evidence="6" id="KW-0239">DNA-directed DNA polymerase</keyword>
<evidence type="ECO:0000256" key="1">
    <source>
        <dbReference type="ARBA" id="ARBA00005755"/>
    </source>
</evidence>
<keyword evidence="12" id="KW-1185">Reference proteome</keyword>
<dbReference type="FunCoup" id="E3NGE0">
    <property type="interactions" value="518"/>
</dbReference>
<evidence type="ECO:0000256" key="9">
    <source>
        <dbReference type="SAM" id="MobiDB-lite"/>
    </source>
</evidence>
<dbReference type="GO" id="GO:0006260">
    <property type="term" value="P:DNA replication"/>
    <property type="evidence" value="ECO:0007669"/>
    <property type="project" value="UniProtKB-KW"/>
</dbReference>
<proteinExistence type="inferred from homology"/>
<feature type="compositionally biased region" description="Polar residues" evidence="9">
    <location>
        <begin position="134"/>
        <end position="153"/>
    </location>
</feature>
<evidence type="ECO:0000256" key="8">
    <source>
        <dbReference type="ARBA" id="ARBA00049244"/>
    </source>
</evidence>
<dbReference type="Proteomes" id="UP000008281">
    <property type="component" value="Unassembled WGS sequence"/>
</dbReference>
<evidence type="ECO:0000256" key="2">
    <source>
        <dbReference type="ARBA" id="ARBA00012417"/>
    </source>
</evidence>